<name>A0A8J7W4C6_9FIRM</name>
<dbReference type="NCBIfam" id="TIGR02191">
    <property type="entry name" value="RNaseIII"/>
    <property type="match status" value="1"/>
</dbReference>
<dbReference type="AlphaFoldDB" id="A0A8J7W4C6"/>
<dbReference type="EC" id="3.1.26.3" evidence="15"/>
<feature type="domain" description="RNase III" evidence="17">
    <location>
        <begin position="3"/>
        <end position="132"/>
    </location>
</feature>
<comment type="similarity">
    <text evidence="3">Belongs to the ribonuclease III family.</text>
</comment>
<sequence>MSDHEFENIIQYQFQDNNLLQTALTHSSFVNEGKPGHTFNNERLEFLGDAIFDAIISEYLFNRLESVEEGDLTKLRALVVCERSLAECANRVSLSRFIKLGKGEENTGGRTRGSILADAMEAVIGAMYLDGGWNSVKDFVLRVFEPTIEDALSGKLHMDYKTEIQEKLQALGEADIRYVIEKEEGPDHDKTFYSNLIFNAQIIGSGSGRSKKEAEQNAAKQALERGGKFVF</sequence>
<keyword evidence="19" id="KW-1185">Reference proteome</keyword>
<dbReference type="GO" id="GO:0008033">
    <property type="term" value="P:tRNA processing"/>
    <property type="evidence" value="ECO:0007669"/>
    <property type="project" value="UniProtKB-KW"/>
</dbReference>
<keyword evidence="14 15" id="KW-0694">RNA-binding</keyword>
<evidence type="ECO:0000259" key="16">
    <source>
        <dbReference type="PROSITE" id="PS50137"/>
    </source>
</evidence>
<evidence type="ECO:0000256" key="6">
    <source>
        <dbReference type="ARBA" id="ARBA00022552"/>
    </source>
</evidence>
<dbReference type="PROSITE" id="PS00517">
    <property type="entry name" value="RNASE_3_1"/>
    <property type="match status" value="1"/>
</dbReference>
<dbReference type="GO" id="GO:0004525">
    <property type="term" value="F:ribonuclease III activity"/>
    <property type="evidence" value="ECO:0007669"/>
    <property type="project" value="UniProtKB-UniRule"/>
</dbReference>
<evidence type="ECO:0000256" key="13">
    <source>
        <dbReference type="ARBA" id="ARBA00022842"/>
    </source>
</evidence>
<protein>
    <recommendedName>
        <fullName evidence="15">Ribonuclease 3</fullName>
        <ecNumber evidence="15">3.1.26.3</ecNumber>
    </recommendedName>
    <alternativeName>
        <fullName evidence="15">Ribonuclease III</fullName>
        <shortName evidence="15">RNase III</shortName>
    </alternativeName>
</protein>
<evidence type="ECO:0000259" key="17">
    <source>
        <dbReference type="PROSITE" id="PS50142"/>
    </source>
</evidence>
<evidence type="ECO:0000256" key="8">
    <source>
        <dbReference type="ARBA" id="ARBA00022694"/>
    </source>
</evidence>
<proteinExistence type="inferred from homology"/>
<evidence type="ECO:0000313" key="18">
    <source>
        <dbReference type="EMBL" id="MBR0598846.1"/>
    </source>
</evidence>
<dbReference type="InterPro" id="IPR011907">
    <property type="entry name" value="RNase_III"/>
</dbReference>
<dbReference type="SMART" id="SM00535">
    <property type="entry name" value="RIBOc"/>
    <property type="match status" value="1"/>
</dbReference>
<dbReference type="FunFam" id="1.10.1520.10:FF:000001">
    <property type="entry name" value="Ribonuclease 3"/>
    <property type="match status" value="1"/>
</dbReference>
<dbReference type="HAMAP" id="MF_00104">
    <property type="entry name" value="RNase_III"/>
    <property type="match status" value="1"/>
</dbReference>
<dbReference type="EMBL" id="JAGSND010000009">
    <property type="protein sequence ID" value="MBR0598846.1"/>
    <property type="molecule type" value="Genomic_DNA"/>
</dbReference>
<comment type="cofactor">
    <cofactor evidence="15">
        <name>Mg(2+)</name>
        <dbReference type="ChEBI" id="CHEBI:18420"/>
    </cofactor>
</comment>
<organism evidence="18 19">
    <name type="scientific">Sinanaerobacter chloroacetimidivorans</name>
    <dbReference type="NCBI Taxonomy" id="2818044"/>
    <lineage>
        <taxon>Bacteria</taxon>
        <taxon>Bacillati</taxon>
        <taxon>Bacillota</taxon>
        <taxon>Clostridia</taxon>
        <taxon>Peptostreptococcales</taxon>
        <taxon>Anaerovoracaceae</taxon>
        <taxon>Sinanaerobacter</taxon>
    </lineage>
</organism>
<dbReference type="FunFam" id="3.30.160.20:FF:000003">
    <property type="entry name" value="Ribonuclease 3"/>
    <property type="match status" value="1"/>
</dbReference>
<evidence type="ECO:0000256" key="9">
    <source>
        <dbReference type="ARBA" id="ARBA00022722"/>
    </source>
</evidence>
<evidence type="ECO:0000256" key="11">
    <source>
        <dbReference type="ARBA" id="ARBA00022759"/>
    </source>
</evidence>
<keyword evidence="15" id="KW-0699">rRNA-binding</keyword>
<dbReference type="SMART" id="SM00358">
    <property type="entry name" value="DSRM"/>
    <property type="match status" value="1"/>
</dbReference>
<comment type="catalytic activity">
    <reaction evidence="1 15">
        <text>Endonucleolytic cleavage to 5'-phosphomonoester.</text>
        <dbReference type="EC" id="3.1.26.3"/>
    </reaction>
</comment>
<dbReference type="InterPro" id="IPR036389">
    <property type="entry name" value="RNase_III_sf"/>
</dbReference>
<keyword evidence="9 15" id="KW-0540">Nuclease</keyword>
<evidence type="ECO:0000256" key="12">
    <source>
        <dbReference type="ARBA" id="ARBA00022801"/>
    </source>
</evidence>
<keyword evidence="11 15" id="KW-0255">Endonuclease</keyword>
<dbReference type="Gene3D" id="3.30.160.20">
    <property type="match status" value="1"/>
</dbReference>
<dbReference type="RefSeq" id="WP_227018976.1">
    <property type="nucleotide sequence ID" value="NZ_JAGSND010000009.1"/>
</dbReference>
<keyword evidence="7 15" id="KW-0507">mRNA processing</keyword>
<dbReference type="GO" id="GO:0006397">
    <property type="term" value="P:mRNA processing"/>
    <property type="evidence" value="ECO:0007669"/>
    <property type="project" value="UniProtKB-UniRule"/>
</dbReference>
<evidence type="ECO:0000256" key="2">
    <source>
        <dbReference type="ARBA" id="ARBA00004496"/>
    </source>
</evidence>
<dbReference type="SUPFAM" id="SSF54768">
    <property type="entry name" value="dsRNA-binding domain-like"/>
    <property type="match status" value="1"/>
</dbReference>
<comment type="caution">
    <text evidence="18">The sequence shown here is derived from an EMBL/GenBank/DDBJ whole genome shotgun (WGS) entry which is preliminary data.</text>
</comment>
<dbReference type="InterPro" id="IPR014720">
    <property type="entry name" value="dsRBD_dom"/>
</dbReference>
<feature type="domain" description="DRBM" evidence="16">
    <location>
        <begin position="159"/>
        <end position="228"/>
    </location>
</feature>
<keyword evidence="12 15" id="KW-0378">Hydrolase</keyword>
<dbReference type="CDD" id="cd00593">
    <property type="entry name" value="RIBOc"/>
    <property type="match status" value="1"/>
</dbReference>
<dbReference type="Pfam" id="PF14622">
    <property type="entry name" value="Ribonucleas_3_3"/>
    <property type="match status" value="1"/>
</dbReference>
<comment type="function">
    <text evidence="15">Digests double-stranded RNA. Involved in the processing of primary rRNA transcript to yield the immediate precursors to the large and small rRNAs (23S and 16S). Processes some mRNAs, and tRNAs when they are encoded in the rRNA operon. Processes pre-crRNA and tracrRNA of type II CRISPR loci if present in the organism.</text>
</comment>
<dbReference type="InterPro" id="IPR000999">
    <property type="entry name" value="RNase_III_dom"/>
</dbReference>
<dbReference type="Proteomes" id="UP000675664">
    <property type="component" value="Unassembled WGS sequence"/>
</dbReference>
<evidence type="ECO:0000256" key="4">
    <source>
        <dbReference type="ARBA" id="ARBA00011738"/>
    </source>
</evidence>
<reference evidence="18" key="2">
    <citation type="submission" date="2021-04" db="EMBL/GenBank/DDBJ databases">
        <authorList>
            <person name="Liu J."/>
        </authorList>
    </citation>
    <scope>NUCLEOTIDE SEQUENCE</scope>
    <source>
        <strain evidence="18">BAD-6</strain>
    </source>
</reference>
<accession>A0A8J7W4C6</accession>
<dbReference type="GO" id="GO:0010468">
    <property type="term" value="P:regulation of gene expression"/>
    <property type="evidence" value="ECO:0007669"/>
    <property type="project" value="TreeGrafter"/>
</dbReference>
<dbReference type="GO" id="GO:0003725">
    <property type="term" value="F:double-stranded RNA binding"/>
    <property type="evidence" value="ECO:0007669"/>
    <property type="project" value="TreeGrafter"/>
</dbReference>
<keyword evidence="13 15" id="KW-0460">Magnesium</keyword>
<dbReference type="Pfam" id="PF00035">
    <property type="entry name" value="dsrm"/>
    <property type="match status" value="1"/>
</dbReference>
<gene>
    <name evidence="15" type="primary">rnc</name>
    <name evidence="18" type="ORF">KCX82_13225</name>
</gene>
<evidence type="ECO:0000256" key="10">
    <source>
        <dbReference type="ARBA" id="ARBA00022723"/>
    </source>
</evidence>
<evidence type="ECO:0000256" key="14">
    <source>
        <dbReference type="ARBA" id="ARBA00022884"/>
    </source>
</evidence>
<dbReference type="GO" id="GO:0046872">
    <property type="term" value="F:metal ion binding"/>
    <property type="evidence" value="ECO:0007669"/>
    <property type="project" value="UniProtKB-KW"/>
</dbReference>
<evidence type="ECO:0000256" key="15">
    <source>
        <dbReference type="HAMAP-Rule" id="MF_00104"/>
    </source>
</evidence>
<dbReference type="PANTHER" id="PTHR11207">
    <property type="entry name" value="RIBONUCLEASE III"/>
    <property type="match status" value="1"/>
</dbReference>
<feature type="binding site" evidence="15">
    <location>
        <position position="45"/>
    </location>
    <ligand>
        <name>Mg(2+)</name>
        <dbReference type="ChEBI" id="CHEBI:18420"/>
    </ligand>
</feature>
<dbReference type="GO" id="GO:0006364">
    <property type="term" value="P:rRNA processing"/>
    <property type="evidence" value="ECO:0007669"/>
    <property type="project" value="UniProtKB-UniRule"/>
</dbReference>
<reference evidence="18" key="1">
    <citation type="submission" date="2021-04" db="EMBL/GenBank/DDBJ databases">
        <title>Sinoanaerobacter chloroacetimidivorans sp. nov., an obligate anaerobic bacterium isolated from anaerobic sludge.</title>
        <authorList>
            <person name="Bao Y."/>
        </authorList>
    </citation>
    <scope>NUCLEOTIDE SEQUENCE</scope>
    <source>
        <strain evidence="18">BAD-6</strain>
    </source>
</reference>
<feature type="active site" evidence="15">
    <location>
        <position position="121"/>
    </location>
</feature>
<keyword evidence="10 15" id="KW-0479">Metal-binding</keyword>
<feature type="active site" evidence="15">
    <location>
        <position position="49"/>
    </location>
</feature>
<evidence type="ECO:0000256" key="1">
    <source>
        <dbReference type="ARBA" id="ARBA00000109"/>
    </source>
</evidence>
<keyword evidence="8 15" id="KW-0819">tRNA processing</keyword>
<dbReference type="PROSITE" id="PS50142">
    <property type="entry name" value="RNASE_3_2"/>
    <property type="match status" value="1"/>
</dbReference>
<keyword evidence="6 15" id="KW-0698">rRNA processing</keyword>
<evidence type="ECO:0000256" key="7">
    <source>
        <dbReference type="ARBA" id="ARBA00022664"/>
    </source>
</evidence>
<dbReference type="GO" id="GO:0005737">
    <property type="term" value="C:cytoplasm"/>
    <property type="evidence" value="ECO:0007669"/>
    <property type="project" value="UniProtKB-SubCell"/>
</dbReference>
<dbReference type="GO" id="GO:0019843">
    <property type="term" value="F:rRNA binding"/>
    <property type="evidence" value="ECO:0007669"/>
    <property type="project" value="UniProtKB-KW"/>
</dbReference>
<dbReference type="PROSITE" id="PS50137">
    <property type="entry name" value="DS_RBD"/>
    <property type="match status" value="1"/>
</dbReference>
<feature type="binding site" evidence="15">
    <location>
        <position position="118"/>
    </location>
    <ligand>
        <name>Mg(2+)</name>
        <dbReference type="ChEBI" id="CHEBI:18420"/>
    </ligand>
</feature>
<dbReference type="Gene3D" id="1.10.1520.10">
    <property type="entry name" value="Ribonuclease III domain"/>
    <property type="match status" value="1"/>
</dbReference>
<evidence type="ECO:0000313" key="19">
    <source>
        <dbReference type="Proteomes" id="UP000675664"/>
    </source>
</evidence>
<comment type="subcellular location">
    <subcellularLocation>
        <location evidence="2 15">Cytoplasm</location>
    </subcellularLocation>
</comment>
<dbReference type="CDD" id="cd10845">
    <property type="entry name" value="DSRM_RNAse_III_family"/>
    <property type="match status" value="1"/>
</dbReference>
<dbReference type="SUPFAM" id="SSF69065">
    <property type="entry name" value="RNase III domain-like"/>
    <property type="match status" value="1"/>
</dbReference>
<comment type="subunit">
    <text evidence="4 15">Homodimer.</text>
</comment>
<evidence type="ECO:0000256" key="5">
    <source>
        <dbReference type="ARBA" id="ARBA00022490"/>
    </source>
</evidence>
<feature type="binding site" evidence="15">
    <location>
        <position position="121"/>
    </location>
    <ligand>
        <name>Mg(2+)</name>
        <dbReference type="ChEBI" id="CHEBI:18420"/>
    </ligand>
</feature>
<keyword evidence="5 15" id="KW-0963">Cytoplasm</keyword>
<dbReference type="GO" id="GO:0042802">
    <property type="term" value="F:identical protein binding"/>
    <property type="evidence" value="ECO:0007669"/>
    <property type="project" value="UniProtKB-ARBA"/>
</dbReference>
<dbReference type="PANTHER" id="PTHR11207:SF0">
    <property type="entry name" value="RIBONUCLEASE 3"/>
    <property type="match status" value="1"/>
</dbReference>
<evidence type="ECO:0000256" key="3">
    <source>
        <dbReference type="ARBA" id="ARBA00010183"/>
    </source>
</evidence>